<evidence type="ECO:0000256" key="13">
    <source>
        <dbReference type="PIRSR" id="PIRSR000137-1"/>
    </source>
</evidence>
<sequence length="587" mass="63917">MILIAFILLLSLVAALAPEYDFIVVGGGVSGLVVANRLSEDPNVSVLIIEAGPSVLANDNVTNVDAYSRAFGTEIDWQFMSVPQTFGGEAQVLRAGRALGGGSAINGMAYVRAEDVQVDAWQSIGNDGWNWTSLFPYYLKSENLTFPTTVQTNAGATYDASAHGSRGPLKVAFPHMQRDENDLTTAVNRTLLSAGIPWNADVNAGRMRGFSIYPWTIDEEAYVRHNAARAYFWPFESRSNLRVWLNTRVNRIVWRNGPGTEKLVAAGVEVTSQNGTVSVAMARKEMILSAGALKTPAILELSGIGNPRILNRHNIPVQVSLPGVGENLQDQMNTLMTASTHSPITGGRTVTFASATDIFSQDTSSLANLTRTKLPSYAALVANMSNGAMQPEDLQHLFQAQHDLIFKNNIPIAEIIFKPGSEKTVNAGYWGLLPFARGNVHIRSSDPAAQPAINPNYGLLDWDVQLQVAIAKFIRRMFQSAPLEGMIEEESRPGPSAVPADATDEVWRDWLKDHYASNFHVIGTAAMMPRSVGGVVNNRLQVYGTANVRVVDASIHPFQLCGHPMANLYAIAERAADLIKEDWTARS</sequence>
<feature type="signal peptide" evidence="16">
    <location>
        <begin position="1"/>
        <end position="15"/>
    </location>
</feature>
<dbReference type="EMBL" id="NKHU02000052">
    <property type="protein sequence ID" value="RHZ60455.1"/>
    <property type="molecule type" value="Genomic_DNA"/>
</dbReference>
<evidence type="ECO:0000256" key="4">
    <source>
        <dbReference type="ARBA" id="ARBA00010790"/>
    </source>
</evidence>
<evidence type="ECO:0000313" key="19">
    <source>
        <dbReference type="EMBL" id="RHZ60455.1"/>
    </source>
</evidence>
<evidence type="ECO:0000256" key="3">
    <source>
        <dbReference type="ARBA" id="ARBA00004498"/>
    </source>
</evidence>
<evidence type="ECO:0000256" key="12">
    <source>
        <dbReference type="ARBA" id="ARBA00049722"/>
    </source>
</evidence>
<feature type="chain" id="PRO_5017357953" description="glucose oxidase" evidence="16">
    <location>
        <begin position="16"/>
        <end position="587"/>
    </location>
</feature>
<dbReference type="SUPFAM" id="SSF51905">
    <property type="entry name" value="FAD/NAD(P)-binding domain"/>
    <property type="match status" value="1"/>
</dbReference>
<dbReference type="Gene3D" id="4.10.450.10">
    <property type="entry name" value="Glucose Oxidase, domain 2"/>
    <property type="match status" value="1"/>
</dbReference>
<dbReference type="PANTHER" id="PTHR11552:SF201">
    <property type="entry name" value="GLUCOSE-METHANOL-CHOLINE OXIDOREDUCTASE N-TERMINAL DOMAIN-CONTAINING PROTEIN"/>
    <property type="match status" value="1"/>
</dbReference>
<dbReference type="SMR" id="A0A397HBI2"/>
<accession>A0A397HBI2</accession>
<evidence type="ECO:0000256" key="7">
    <source>
        <dbReference type="ARBA" id="ARBA00022530"/>
    </source>
</evidence>
<name>A0A397HBI2_ASPTH</name>
<keyword evidence="6" id="KW-0134">Cell wall</keyword>
<evidence type="ECO:0000256" key="9">
    <source>
        <dbReference type="ARBA" id="ARBA00022827"/>
    </source>
</evidence>
<evidence type="ECO:0000256" key="8">
    <source>
        <dbReference type="ARBA" id="ARBA00022630"/>
    </source>
</evidence>
<protein>
    <recommendedName>
        <fullName evidence="12">glucose oxidase</fullName>
        <ecNumber evidence="12">1.1.3.4</ecNumber>
    </recommendedName>
</protein>
<dbReference type="VEuPathDB" id="FungiDB:CDV56_106676"/>
<dbReference type="Pfam" id="PF00732">
    <property type="entry name" value="GMC_oxred_N"/>
    <property type="match status" value="1"/>
</dbReference>
<evidence type="ECO:0000256" key="2">
    <source>
        <dbReference type="ARBA" id="ARBA00004191"/>
    </source>
</evidence>
<dbReference type="InterPro" id="IPR027424">
    <property type="entry name" value="Glucose_Oxidase_domain_2"/>
</dbReference>
<dbReference type="Gene3D" id="3.30.560.10">
    <property type="entry name" value="Glucose Oxidase, domain 3"/>
    <property type="match status" value="1"/>
</dbReference>
<organism evidence="19 20">
    <name type="scientific">Aspergillus thermomutatus</name>
    <name type="common">Neosartorya pseudofischeri</name>
    <dbReference type="NCBI Taxonomy" id="41047"/>
    <lineage>
        <taxon>Eukaryota</taxon>
        <taxon>Fungi</taxon>
        <taxon>Dikarya</taxon>
        <taxon>Ascomycota</taxon>
        <taxon>Pezizomycotina</taxon>
        <taxon>Eurotiomycetes</taxon>
        <taxon>Eurotiomycetidae</taxon>
        <taxon>Eurotiales</taxon>
        <taxon>Aspergillaceae</taxon>
        <taxon>Aspergillus</taxon>
        <taxon>Aspergillus subgen. Fumigati</taxon>
    </lineage>
</organism>
<feature type="binding site" evidence="14">
    <location>
        <position position="249"/>
    </location>
    <ligand>
        <name>FAD</name>
        <dbReference type="ChEBI" id="CHEBI:57692"/>
    </ligand>
</feature>
<evidence type="ECO:0000256" key="15">
    <source>
        <dbReference type="RuleBase" id="RU003968"/>
    </source>
</evidence>
<comment type="caution">
    <text evidence="19">The sequence shown here is derived from an EMBL/GenBank/DDBJ whole genome shotgun (WGS) entry which is preliminary data.</text>
</comment>
<dbReference type="GeneID" id="38128650"/>
<dbReference type="SUPFAM" id="SSF54373">
    <property type="entry name" value="FAD-linked reductases, C-terminal domain"/>
    <property type="match status" value="1"/>
</dbReference>
<comment type="subcellular location">
    <subcellularLocation>
        <location evidence="2">Secreted</location>
        <location evidence="2">Cell wall</location>
    </subcellularLocation>
    <subcellularLocation>
        <location evidence="3">Secreted</location>
        <location evidence="3">Extracellular space</location>
        <location evidence="3">Extracellular matrix</location>
    </subcellularLocation>
</comment>
<keyword evidence="7" id="KW-0272">Extracellular matrix</keyword>
<gene>
    <name evidence="19" type="ORF">CDV56_106676</name>
</gene>
<keyword evidence="7" id="KW-0964">Secreted</keyword>
<evidence type="ECO:0000256" key="14">
    <source>
        <dbReference type="PIRSR" id="PIRSR000137-2"/>
    </source>
</evidence>
<dbReference type="PROSITE" id="PS00623">
    <property type="entry name" value="GMC_OXRED_1"/>
    <property type="match status" value="1"/>
</dbReference>
<evidence type="ECO:0000256" key="6">
    <source>
        <dbReference type="ARBA" id="ARBA00022512"/>
    </source>
</evidence>
<feature type="active site" description="Proton donor" evidence="13">
    <location>
        <position position="520"/>
    </location>
</feature>
<evidence type="ECO:0000313" key="20">
    <source>
        <dbReference type="Proteomes" id="UP000215305"/>
    </source>
</evidence>
<comment type="similarity">
    <text evidence="4 15">Belongs to the GMC oxidoreductase family.</text>
</comment>
<dbReference type="OrthoDB" id="269227at2759"/>
<comment type="cofactor">
    <cofactor evidence="1 14">
        <name>FAD</name>
        <dbReference type="ChEBI" id="CHEBI:57692"/>
    </cofactor>
</comment>
<evidence type="ECO:0000256" key="11">
    <source>
        <dbReference type="ARBA" id="ARBA00049435"/>
    </source>
</evidence>
<evidence type="ECO:0000256" key="1">
    <source>
        <dbReference type="ARBA" id="ARBA00001974"/>
    </source>
</evidence>
<proteinExistence type="inferred from homology"/>
<comment type="subunit">
    <text evidence="5">Homodimer.</text>
</comment>
<comment type="catalytic activity">
    <reaction evidence="11">
        <text>beta-D-glucose + O2 = D-glucono-1,5-lactone + H2O2</text>
        <dbReference type="Rhea" id="RHEA:11428"/>
        <dbReference type="ChEBI" id="CHEBI:15379"/>
        <dbReference type="ChEBI" id="CHEBI:15903"/>
        <dbReference type="ChEBI" id="CHEBI:16217"/>
        <dbReference type="ChEBI" id="CHEBI:16240"/>
        <dbReference type="EC" id="1.1.3.4"/>
    </reaction>
    <physiologicalReaction direction="left-to-right" evidence="11">
        <dbReference type="Rhea" id="RHEA:11429"/>
    </physiologicalReaction>
</comment>
<keyword evidence="8 15" id="KW-0285">Flavoprotein</keyword>
<dbReference type="EC" id="1.1.3.4" evidence="12"/>
<dbReference type="STRING" id="41047.A0A397HBI2"/>
<keyword evidence="9 14" id="KW-0274">FAD</keyword>
<feature type="domain" description="Glucose-methanol-choline oxidoreductase N-terminal" evidence="18">
    <location>
        <begin position="291"/>
        <end position="305"/>
    </location>
</feature>
<dbReference type="InterPro" id="IPR000172">
    <property type="entry name" value="GMC_OxRdtase_N"/>
</dbReference>
<evidence type="ECO:0000256" key="5">
    <source>
        <dbReference type="ARBA" id="ARBA00011738"/>
    </source>
</evidence>
<feature type="domain" description="Glucose-methanol-choline oxidoreductase N-terminal" evidence="17">
    <location>
        <begin position="96"/>
        <end position="119"/>
    </location>
</feature>
<dbReference type="RefSeq" id="XP_026616083.1">
    <property type="nucleotide sequence ID" value="XM_026760295.1"/>
</dbReference>
<evidence type="ECO:0000256" key="16">
    <source>
        <dbReference type="SAM" id="SignalP"/>
    </source>
</evidence>
<dbReference type="Pfam" id="PF05199">
    <property type="entry name" value="GMC_oxred_C"/>
    <property type="match status" value="1"/>
</dbReference>
<reference evidence="19" key="1">
    <citation type="submission" date="2018-08" db="EMBL/GenBank/DDBJ databases">
        <title>Draft genome sequence of azole-resistant Aspergillus thermomutatus (Neosartorya pseudofischeri) strain HMR AF 39, isolated from a human nasal aspirate.</title>
        <authorList>
            <person name="Parent-Michaud M."/>
            <person name="Dufresne P.J."/>
            <person name="Fournier E."/>
            <person name="Martineau C."/>
            <person name="Moreira S."/>
            <person name="Perkins V."/>
            <person name="De Repentigny L."/>
            <person name="Dufresne S.F."/>
        </authorList>
    </citation>
    <scope>NUCLEOTIDE SEQUENCE [LARGE SCALE GENOMIC DNA]</scope>
    <source>
        <strain evidence="19">HMR AF 39</strain>
    </source>
</reference>
<keyword evidence="16" id="KW-0732">Signal</keyword>
<evidence type="ECO:0000259" key="17">
    <source>
        <dbReference type="PROSITE" id="PS00623"/>
    </source>
</evidence>
<dbReference type="InterPro" id="IPR012132">
    <property type="entry name" value="GMC_OxRdtase"/>
</dbReference>
<evidence type="ECO:0000259" key="18">
    <source>
        <dbReference type="PROSITE" id="PS00624"/>
    </source>
</evidence>
<dbReference type="Proteomes" id="UP000215305">
    <property type="component" value="Unassembled WGS sequence"/>
</dbReference>
<dbReference type="AlphaFoldDB" id="A0A397HBI2"/>
<keyword evidence="10" id="KW-0560">Oxidoreductase</keyword>
<dbReference type="PIRSF" id="PIRSF000137">
    <property type="entry name" value="Alcohol_oxidase"/>
    <property type="match status" value="1"/>
</dbReference>
<dbReference type="PANTHER" id="PTHR11552">
    <property type="entry name" value="GLUCOSE-METHANOL-CHOLINE GMC OXIDOREDUCTASE"/>
    <property type="match status" value="1"/>
</dbReference>
<dbReference type="GO" id="GO:0046562">
    <property type="term" value="F:beta-D-glucose oxidase activity"/>
    <property type="evidence" value="ECO:0007669"/>
    <property type="project" value="UniProtKB-EC"/>
</dbReference>
<dbReference type="InterPro" id="IPR007867">
    <property type="entry name" value="GMC_OxRtase_C"/>
</dbReference>
<dbReference type="PROSITE" id="PS00624">
    <property type="entry name" value="GMC_OXRED_2"/>
    <property type="match status" value="1"/>
</dbReference>
<evidence type="ECO:0000256" key="10">
    <source>
        <dbReference type="ARBA" id="ARBA00023002"/>
    </source>
</evidence>
<dbReference type="Gene3D" id="3.50.50.60">
    <property type="entry name" value="FAD/NAD(P)-binding domain"/>
    <property type="match status" value="1"/>
</dbReference>
<feature type="active site" description="Proton acceptor" evidence="13">
    <location>
        <position position="563"/>
    </location>
</feature>
<dbReference type="GO" id="GO:0050660">
    <property type="term" value="F:flavin adenine dinucleotide binding"/>
    <property type="evidence" value="ECO:0007669"/>
    <property type="project" value="InterPro"/>
</dbReference>
<keyword evidence="20" id="KW-1185">Reference proteome</keyword>
<dbReference type="InterPro" id="IPR036188">
    <property type="entry name" value="FAD/NAD-bd_sf"/>
</dbReference>